<dbReference type="SUPFAM" id="SSF52540">
    <property type="entry name" value="P-loop containing nucleoside triphosphate hydrolases"/>
    <property type="match status" value="1"/>
</dbReference>
<dbReference type="GO" id="GO:0005524">
    <property type="term" value="F:ATP binding"/>
    <property type="evidence" value="ECO:0007669"/>
    <property type="project" value="UniProtKB-KW"/>
</dbReference>
<dbReference type="InterPro" id="IPR001054">
    <property type="entry name" value="A/G_cyclase"/>
</dbReference>
<comment type="caution">
    <text evidence="5">The sequence shown here is derived from an EMBL/GenBank/DDBJ whole genome shotgun (WGS) entry which is preliminary data.</text>
</comment>
<dbReference type="InterPro" id="IPR027417">
    <property type="entry name" value="P-loop_NTPase"/>
</dbReference>
<keyword evidence="1" id="KW-0547">Nucleotide-binding</keyword>
<evidence type="ECO:0000256" key="3">
    <source>
        <dbReference type="ARBA" id="ARBA00023239"/>
    </source>
</evidence>
<keyword evidence="3" id="KW-0456">Lyase</keyword>
<evidence type="ECO:0000256" key="1">
    <source>
        <dbReference type="ARBA" id="ARBA00022741"/>
    </source>
</evidence>
<dbReference type="SUPFAM" id="SSF55073">
    <property type="entry name" value="Nucleotide cyclase"/>
    <property type="match status" value="2"/>
</dbReference>
<dbReference type="PANTHER" id="PTHR16305">
    <property type="entry name" value="TESTICULAR SOLUBLE ADENYLYL CYCLASE"/>
    <property type="match status" value="1"/>
</dbReference>
<dbReference type="Proteomes" id="UP000821837">
    <property type="component" value="Chromosome 5"/>
</dbReference>
<dbReference type="GO" id="GO:0005737">
    <property type="term" value="C:cytoplasm"/>
    <property type="evidence" value="ECO:0007669"/>
    <property type="project" value="TreeGrafter"/>
</dbReference>
<dbReference type="InterPro" id="IPR029787">
    <property type="entry name" value="Nucleotide_cyclase"/>
</dbReference>
<proteinExistence type="predicted"/>
<keyword evidence="2" id="KW-0067">ATP-binding</keyword>
<organism evidence="5 6">
    <name type="scientific">Rhipicephalus sanguineus</name>
    <name type="common">Brown dog tick</name>
    <name type="synonym">Ixodes sanguineus</name>
    <dbReference type="NCBI Taxonomy" id="34632"/>
    <lineage>
        <taxon>Eukaryota</taxon>
        <taxon>Metazoa</taxon>
        <taxon>Ecdysozoa</taxon>
        <taxon>Arthropoda</taxon>
        <taxon>Chelicerata</taxon>
        <taxon>Arachnida</taxon>
        <taxon>Acari</taxon>
        <taxon>Parasitiformes</taxon>
        <taxon>Ixodida</taxon>
        <taxon>Ixodoidea</taxon>
        <taxon>Ixodidae</taxon>
        <taxon>Rhipicephalinae</taxon>
        <taxon>Rhipicephalus</taxon>
        <taxon>Rhipicephalus</taxon>
    </lineage>
</organism>
<dbReference type="GO" id="GO:0035556">
    <property type="term" value="P:intracellular signal transduction"/>
    <property type="evidence" value="ECO:0007669"/>
    <property type="project" value="InterPro"/>
</dbReference>
<protein>
    <recommendedName>
        <fullName evidence="4">Guanylate cyclase domain-containing protein</fullName>
    </recommendedName>
</protein>
<dbReference type="Pfam" id="PF00211">
    <property type="entry name" value="Guanylate_cyc"/>
    <property type="match status" value="1"/>
</dbReference>
<dbReference type="VEuPathDB" id="VectorBase:RSAN_049996"/>
<dbReference type="PANTHER" id="PTHR16305:SF28">
    <property type="entry name" value="GUANYLATE CYCLASE DOMAIN-CONTAINING PROTEIN"/>
    <property type="match status" value="1"/>
</dbReference>
<dbReference type="PROSITE" id="PS50125">
    <property type="entry name" value="GUANYLATE_CYCLASE_2"/>
    <property type="match status" value="1"/>
</dbReference>
<reference evidence="5" key="1">
    <citation type="journal article" date="2020" name="Cell">
        <title>Large-Scale Comparative Analyses of Tick Genomes Elucidate Their Genetic Diversity and Vector Capacities.</title>
        <authorList>
            <consortium name="Tick Genome and Microbiome Consortium (TIGMIC)"/>
            <person name="Jia N."/>
            <person name="Wang J."/>
            <person name="Shi W."/>
            <person name="Du L."/>
            <person name="Sun Y."/>
            <person name="Zhan W."/>
            <person name="Jiang J.F."/>
            <person name="Wang Q."/>
            <person name="Zhang B."/>
            <person name="Ji P."/>
            <person name="Bell-Sakyi L."/>
            <person name="Cui X.M."/>
            <person name="Yuan T.T."/>
            <person name="Jiang B.G."/>
            <person name="Yang W.F."/>
            <person name="Lam T.T."/>
            <person name="Chang Q.C."/>
            <person name="Ding S.J."/>
            <person name="Wang X.J."/>
            <person name="Zhu J.G."/>
            <person name="Ruan X.D."/>
            <person name="Zhao L."/>
            <person name="Wei J.T."/>
            <person name="Ye R.Z."/>
            <person name="Que T.C."/>
            <person name="Du C.H."/>
            <person name="Zhou Y.H."/>
            <person name="Cheng J.X."/>
            <person name="Dai P.F."/>
            <person name="Guo W.B."/>
            <person name="Han X.H."/>
            <person name="Huang E.J."/>
            <person name="Li L.F."/>
            <person name="Wei W."/>
            <person name="Gao Y.C."/>
            <person name="Liu J.Z."/>
            <person name="Shao H.Z."/>
            <person name="Wang X."/>
            <person name="Wang C.C."/>
            <person name="Yang T.C."/>
            <person name="Huo Q.B."/>
            <person name="Li W."/>
            <person name="Chen H.Y."/>
            <person name="Chen S.E."/>
            <person name="Zhou L.G."/>
            <person name="Ni X.B."/>
            <person name="Tian J.H."/>
            <person name="Sheng Y."/>
            <person name="Liu T."/>
            <person name="Pan Y.S."/>
            <person name="Xia L.Y."/>
            <person name="Li J."/>
            <person name="Zhao F."/>
            <person name="Cao W.C."/>
        </authorList>
    </citation>
    <scope>NUCLEOTIDE SEQUENCE</scope>
    <source>
        <strain evidence="5">Rsan-2018</strain>
    </source>
</reference>
<evidence type="ECO:0000313" key="6">
    <source>
        <dbReference type="Proteomes" id="UP000821837"/>
    </source>
</evidence>
<gene>
    <name evidence="5" type="ORF">HPB52_011204</name>
</gene>
<keyword evidence="6" id="KW-1185">Reference proteome</keyword>
<dbReference type="CDD" id="cd07302">
    <property type="entry name" value="CHD"/>
    <property type="match status" value="1"/>
</dbReference>
<evidence type="ECO:0000259" key="4">
    <source>
        <dbReference type="PROSITE" id="PS50125"/>
    </source>
</evidence>
<accession>A0A9D4PRI5</accession>
<evidence type="ECO:0000313" key="5">
    <source>
        <dbReference type="EMBL" id="KAH7951677.1"/>
    </source>
</evidence>
<dbReference type="GO" id="GO:0004016">
    <property type="term" value="F:adenylate cyclase activity"/>
    <property type="evidence" value="ECO:0007669"/>
    <property type="project" value="TreeGrafter"/>
</dbReference>
<reference evidence="5" key="2">
    <citation type="submission" date="2021-09" db="EMBL/GenBank/DDBJ databases">
        <authorList>
            <person name="Jia N."/>
            <person name="Wang J."/>
            <person name="Shi W."/>
            <person name="Du L."/>
            <person name="Sun Y."/>
            <person name="Zhan W."/>
            <person name="Jiang J."/>
            <person name="Wang Q."/>
            <person name="Zhang B."/>
            <person name="Ji P."/>
            <person name="Sakyi L.B."/>
            <person name="Cui X."/>
            <person name="Yuan T."/>
            <person name="Jiang B."/>
            <person name="Yang W."/>
            <person name="Lam T.T.-Y."/>
            <person name="Chang Q."/>
            <person name="Ding S."/>
            <person name="Wang X."/>
            <person name="Zhu J."/>
            <person name="Ruan X."/>
            <person name="Zhao L."/>
            <person name="Wei J."/>
            <person name="Que T."/>
            <person name="Du C."/>
            <person name="Cheng J."/>
            <person name="Dai P."/>
            <person name="Han X."/>
            <person name="Huang E."/>
            <person name="Gao Y."/>
            <person name="Liu J."/>
            <person name="Shao H."/>
            <person name="Ye R."/>
            <person name="Li L."/>
            <person name="Wei W."/>
            <person name="Wang X."/>
            <person name="Wang C."/>
            <person name="Huo Q."/>
            <person name="Li W."/>
            <person name="Guo W."/>
            <person name="Chen H."/>
            <person name="Chen S."/>
            <person name="Zhou L."/>
            <person name="Zhou L."/>
            <person name="Ni X."/>
            <person name="Tian J."/>
            <person name="Zhou Y."/>
            <person name="Sheng Y."/>
            <person name="Liu T."/>
            <person name="Pan Y."/>
            <person name="Xia L."/>
            <person name="Li J."/>
            <person name="Zhao F."/>
            <person name="Cao W."/>
        </authorList>
    </citation>
    <scope>NUCLEOTIDE SEQUENCE</scope>
    <source>
        <strain evidence="5">Rsan-2018</strain>
        <tissue evidence="5">Larvae</tissue>
    </source>
</reference>
<dbReference type="EMBL" id="JABSTV010001251">
    <property type="protein sequence ID" value="KAH7951677.1"/>
    <property type="molecule type" value="Genomic_DNA"/>
</dbReference>
<dbReference type="AlphaFoldDB" id="A0A9D4PRI5"/>
<feature type="domain" description="Guanylate cyclase" evidence="4">
    <location>
        <begin position="75"/>
        <end position="212"/>
    </location>
</feature>
<dbReference type="Gene3D" id="3.30.70.1230">
    <property type="entry name" value="Nucleotide cyclase"/>
    <property type="match status" value="3"/>
</dbReference>
<evidence type="ECO:0000256" key="2">
    <source>
        <dbReference type="ARBA" id="ARBA00022840"/>
    </source>
</evidence>
<sequence length="1181" mass="133001">MKNLLQKDEKKDEPEQAAPCDHKTASRCLLNLMPVVSETVSGTLLNGTFLPDICLEVVHDRELSKLPFAKTSLTVVLFADISGFTALTETYSLTGALGIEALTRTLNHFFGHIIQHIFSAGGDIFKFAGDAIFCIWKAEDQSTLADTIQTVVDCSLNIQKNYGEWPTCIGVTLRVKIGIATGLLEYHFFNDEFDNVHYSASGTVVEYVRNAEMLCTAGDIILTTDAWNFLEQKGVHTRYTYTALPEDMVKTRRCGTKLTCVRNRVRFNAAFAGVRPALYALNFEDAPLLKRFISPVVVNIKTQEELIFLSEMRHVTIVFICMPDFIDIDLTTLSALYRIVSAALKETDGVLNKVITFDKGCSFLAVFGLPGYKGKNETCNALMCCNKLVHEISAMSIPVIGRKVNLAARLMSKYSDYLMVCDEDTYQRSVLLMGPNNFKELEWRKLKGIEHMGRVFQVKISTEEEVMDEISDFKDPLIGMTHEREMTDNFLLDFLTKRRMAKHMLLLRGETGCGKSHLLCSTVQVAVKRGFKPGTCHAGVRTMRNPFSAVCFLLSRLLDSYGLNPHQENNTILDDILGADSSTPLVINKGIIRLKNAPALRLATAGSLADVSWQNKSVAQAKDHLIAITESLCSKAPCILAVDDANYMDTLSWELLDKFGQLTSQYPCVVALTSIPHSERVQQPLQIQKIMAKAVFIVDIQPLSKEYIPDFCFQRLEVKGIHNQILRLLKEYTKGNPAAMVEILQVLKQKNLIHNVNSTTTPEARLKREFTLAKEDEHELREHRPGEGFPICDVVGEGLMDDVQVPDSLQALTVVRMEMLNEQEIVLLKKASVCGKMFEVSLLKLLSPTITTVEINGAIKKLVEQHFITCSANTTTSFVYLLESKVPDPPECPQCGQAGSLMRFHSAAVHKTIYATLTYDSKAEIHQDIATCLEENALQCRFCKEYLSVEVYSVATDEVLMQSPPDKADLRVCKCHKMRANAYGQIGQHYFMSGMRGRALEAFLSATQCSLDVDDVKKAEEYLENSENVFKTSSWENVDERYLKLKRIAISRMRATIQLYYGNIDASLQEIKLAFQWLGRNIPKDYRKNASNYALRVVQCCRVDEIEEEEYCLNTAARVFLNRRDPRVALDVSSHFWELVTCRNAPLYKKMPAISLVIESSHYVHIAYKKQKKLEDTAIKE</sequence>
<dbReference type="GO" id="GO:0009190">
    <property type="term" value="P:cyclic nucleotide biosynthetic process"/>
    <property type="evidence" value="ECO:0007669"/>
    <property type="project" value="InterPro"/>
</dbReference>
<name>A0A9D4PRI5_RHISA</name>